<dbReference type="EMBL" id="JAPHNI010000295">
    <property type="protein sequence ID" value="KAJ8112823.1"/>
    <property type="molecule type" value="Genomic_DNA"/>
</dbReference>
<accession>A0ACC2ICC7</accession>
<reference evidence="1" key="1">
    <citation type="submission" date="2022-11" db="EMBL/GenBank/DDBJ databases">
        <title>Genome Sequence of Boeremia exigua.</title>
        <authorList>
            <person name="Buettner E."/>
        </authorList>
    </citation>
    <scope>NUCLEOTIDE SEQUENCE</scope>
    <source>
        <strain evidence="1">CU02</strain>
    </source>
</reference>
<evidence type="ECO:0000313" key="1">
    <source>
        <dbReference type="EMBL" id="KAJ8112823.1"/>
    </source>
</evidence>
<keyword evidence="2" id="KW-1185">Reference proteome</keyword>
<evidence type="ECO:0000313" key="2">
    <source>
        <dbReference type="Proteomes" id="UP001153331"/>
    </source>
</evidence>
<dbReference type="Proteomes" id="UP001153331">
    <property type="component" value="Unassembled WGS sequence"/>
</dbReference>
<proteinExistence type="predicted"/>
<sequence>MILLTIAFAVILPFLTYYVTSALFFRKANSTAINKEPPTIPYFVPGLFNAANFGRSGARTYFAELIKDFGTFSPFKVRAGLRSYVVIRDPIHMSRVLNAPEHLTTTTSDIETFDKLFGSPNLERYLKRSRTSNRSDEGKGTRFPPPSVIPDATLISTTEAYISILSANMHDKMFQLDTWTCIEDLWSFLQLVFVRCTLNTLFGSTLLKKYPRLVRDYLEFEAATEGFVHGMPRLMISGATSSRDRIHQGLRNWMVDMETNREKKQDSGESNAAGSAWSEATGMAFICEHYRAWKVDSSTEGGFKDRAAEILRIIHTTNSRLVSSTFWTTVETLRKSHLTRNMAEIVGHHLSPITHKYDISGLIQEPLVKSLQAEVCRLRTATCAIRTNETDGFPLDKHWSLRKGTTVSMFSRDLALNTDLWKKAQPRALEKPLEEFWAERFERKNKSKKNVAAGDSDTEDIGSLIARLTTNDQYPGAQFISALQMATVAVFFAEFEIQLCDTELVDASLPPVEEFAYEPEGGRPSSSSASEVTWLAQVDRLVIGEISALGTSPFLTLFLAEFIAKRSSVKEKCARQIHGLGMTFEEKVLLLAGSSFWETAGIERLGIPRMKLTDGPNGARGENFKEGVKSACFPAGVALGASFNNELAGEIGRALAQETETKGARVLLGPTVCPHRHPIGGRNFESFSEDPLLAGRLASHYIDGVQGEGIGATIKHFAANEQETNRSSIDARVGERALREIYLKPFEIAIKASQPYSIMTSYNVVNGTHADSNEYLLKNILRDQWGYDGQVVGDWGGLNSLAVALNAGLDLEMPGPASWRTTENIQRALDENEVTMETLETRVLENLKFLHRSGGFDHPISPERAEDLPEHRALIRRAGAEGSVLLKNKDNLLPLVPENIGSIAMLGLAKQCLSQGGGSAAVNPHRAITPYEAFEEALGGRVKLSYAEGANVLRNLPPCSEGVTDAEGKPGFSFQSVNAKGETGPTTNYPDASFRSRESTGMERIVLTGTYTPRVSGNHYISLATLGNTKVYINDELVFNVEGKSADVYAILLGVAIEDQKRYEFVADQPYRIRLEASTVPDPDAEVSFMSSCLGFNFGLMEQHLMEADLLQEAIETAKSADVAVVFVGNTQAWETEGCDRDSMDLPRNGSFDELIAAVAAVNPNTVVVNSTGSPISMPWIDAVGAVLQVFFPGQEAGYTIADIIFGSTFPGGKLPVTFPKQLSDTPAWVNFPGDLKADRVEYNEGIYIGYRHYDRNPETVLFPFGFGLSYTTFEVHNVSISSTTLAKDQVLQIEAAITNSGTHEGSEILQVYVGPTNVGAVDRPVKELKGYAKTRLAPGAQEVVSILLDSGSFSYFDESKGKWSVDAGKKTQPVDSGMKRIGVHPTVPVEWTSCRDSDTVEANFRELDVPISHVTLTSGLVVVNGNSATKLPAPGSFDSPRLLFVSTLIMQSKPSLGVNVFALLCSSALVGIGIAAIHLSSEANDIFTTRFPPGSYGWSPSHWYGDTKGGFSILIGYDRSSEIKTYFAGAVTLVVGLLGTFAFGLSVKRPATPLLSKYLTSAAAFACIVAIVCTVWSAVSEVNIKHDTCWFEPASPGHQYWCSIENAACNTLRFTDDIQSIDDHKTAQDNYEILDKACLQFRHARYLTIPLAAISLVLTGLYAAQIWLNGNKASEDEEANARVRALQQDD</sequence>
<organism evidence="1 2">
    <name type="scientific">Boeremia exigua</name>
    <dbReference type="NCBI Taxonomy" id="749465"/>
    <lineage>
        <taxon>Eukaryota</taxon>
        <taxon>Fungi</taxon>
        <taxon>Dikarya</taxon>
        <taxon>Ascomycota</taxon>
        <taxon>Pezizomycotina</taxon>
        <taxon>Dothideomycetes</taxon>
        <taxon>Pleosporomycetidae</taxon>
        <taxon>Pleosporales</taxon>
        <taxon>Pleosporineae</taxon>
        <taxon>Didymellaceae</taxon>
        <taxon>Boeremia</taxon>
    </lineage>
</organism>
<comment type="caution">
    <text evidence="1">The sequence shown here is derived from an EMBL/GenBank/DDBJ whole genome shotgun (WGS) entry which is preliminary data.</text>
</comment>
<protein>
    <submittedName>
        <fullName evidence="1">Uncharacterized protein</fullName>
    </submittedName>
</protein>
<name>A0ACC2ICC7_9PLEO</name>
<gene>
    <name evidence="1" type="ORF">OPT61_g4897</name>
</gene>